<feature type="region of interest" description="Disordered" evidence="3">
    <location>
        <begin position="472"/>
        <end position="505"/>
    </location>
</feature>
<dbReference type="InParanoid" id="A0A1D6KGF8"/>
<dbReference type="ExpressionAtlas" id="A0A1D6KGF8">
    <property type="expression patterns" value="baseline and differential"/>
</dbReference>
<feature type="region of interest" description="Disordered" evidence="3">
    <location>
        <begin position="221"/>
        <end position="243"/>
    </location>
</feature>
<dbReference type="Gene3D" id="1.20.5.190">
    <property type="match status" value="1"/>
</dbReference>
<evidence type="ECO:0000256" key="3">
    <source>
        <dbReference type="SAM" id="MobiDB-lite"/>
    </source>
</evidence>
<dbReference type="FunCoup" id="A0A1D6KGF8">
    <property type="interactions" value="5"/>
</dbReference>
<proteinExistence type="inferred from homology"/>
<dbReference type="InterPro" id="IPR000048">
    <property type="entry name" value="IQ_motif_EF-hand-BS"/>
</dbReference>
<feature type="compositionally biased region" description="Basic and acidic residues" evidence="3">
    <location>
        <begin position="378"/>
        <end position="389"/>
    </location>
</feature>
<dbReference type="EMBL" id="CM007647">
    <property type="protein sequence ID" value="ONM02163.1"/>
    <property type="molecule type" value="Genomic_DNA"/>
</dbReference>
<accession>A0A1D6KGF8</accession>
<dbReference type="Pfam" id="PF00612">
    <property type="entry name" value="IQ"/>
    <property type="match status" value="1"/>
</dbReference>
<feature type="compositionally biased region" description="Basic and acidic residues" evidence="3">
    <location>
        <begin position="283"/>
        <end position="295"/>
    </location>
</feature>
<feature type="region of interest" description="Disordered" evidence="3">
    <location>
        <begin position="38"/>
        <end position="82"/>
    </location>
</feature>
<sequence length="505" mass="54516">MGISAKWIKSLVGIKKHEKGRNAECSDARSSAVQLLRKREHSVDTESVPAAEELRVQAEPLAGDTNTETISNSASSPSTSLQASQTELGTKEHQAAVVIQSAFRAFLARRALRALKGLVRLQALVRGHAVRKQAAETLQCMQALVRAQARVRARRVRVSLESQGTQKKPPEENVHEDHVRDIEEDWCGSIGSVEEMKAKTLKRQEAAAKRERAMAYALTHQWQASSRKQKAASLQGQGLAGDENQWGRNWLERWMAARPWENRLLDSNARDSVTAGDDDDKPAEEGKAKAPDLSKPKGKAPVLASQSNGSRQEKAADHEKSHSDVSGCGSSSGRSADVQPTVSLESSKVEVKVKAPQEVADEASSGPSNPASRSASNPKERPARTDAPARKRLSLPNNGNSSGLPVYISAIPPFSESCMHLNSERWCALHSNLSATYLCFDMLSLHLSKTSAVGAWKKQLILVTCGAATAASRGVGKRPTNSSRSRTNVASRPKNGRGASSPGLE</sequence>
<feature type="compositionally biased region" description="Low complexity" evidence="3">
    <location>
        <begin position="363"/>
        <end position="377"/>
    </location>
</feature>
<dbReference type="AlphaFoldDB" id="A0A1D6KGF8"/>
<feature type="compositionally biased region" description="Basic and acidic residues" evidence="3">
    <location>
        <begin position="311"/>
        <end position="323"/>
    </location>
</feature>
<comment type="similarity">
    <text evidence="2">Belongs to the IQD family.</text>
</comment>
<protein>
    <submittedName>
        <fullName evidence="4">IQ-domain 5</fullName>
    </submittedName>
</protein>
<evidence type="ECO:0000256" key="1">
    <source>
        <dbReference type="ARBA" id="ARBA00022860"/>
    </source>
</evidence>
<evidence type="ECO:0000313" key="4">
    <source>
        <dbReference type="EMBL" id="ONM02163.1"/>
    </source>
</evidence>
<dbReference type="SMART" id="SM00015">
    <property type="entry name" value="IQ"/>
    <property type="match status" value="2"/>
</dbReference>
<feature type="region of interest" description="Disordered" evidence="3">
    <location>
        <begin position="269"/>
        <end position="399"/>
    </location>
</feature>
<dbReference type="PANTHER" id="PTHR32295:SF23">
    <property type="entry name" value="IQ CALMODULIN-BINDING MOTIF FAMILY PROTEIN, EXPRESSED"/>
    <property type="match status" value="1"/>
</dbReference>
<organism evidence="4">
    <name type="scientific">Zea mays</name>
    <name type="common">Maize</name>
    <dbReference type="NCBI Taxonomy" id="4577"/>
    <lineage>
        <taxon>Eukaryota</taxon>
        <taxon>Viridiplantae</taxon>
        <taxon>Streptophyta</taxon>
        <taxon>Embryophyta</taxon>
        <taxon>Tracheophyta</taxon>
        <taxon>Spermatophyta</taxon>
        <taxon>Magnoliopsida</taxon>
        <taxon>Liliopsida</taxon>
        <taxon>Poales</taxon>
        <taxon>Poaceae</taxon>
        <taxon>PACMAD clade</taxon>
        <taxon>Panicoideae</taxon>
        <taxon>Andropogonodae</taxon>
        <taxon>Andropogoneae</taxon>
        <taxon>Tripsacinae</taxon>
        <taxon>Zea</taxon>
    </lineage>
</organism>
<dbReference type="STRING" id="4577.A0A1D6KGF8"/>
<reference evidence="4" key="1">
    <citation type="submission" date="2015-12" db="EMBL/GenBank/DDBJ databases">
        <title>Update maize B73 reference genome by single molecule sequencing technologies.</title>
        <authorList>
            <consortium name="Maize Genome Sequencing Project"/>
            <person name="Ware D."/>
        </authorList>
    </citation>
    <scope>NUCLEOTIDE SEQUENCE [LARGE SCALE GENOMIC DNA]</scope>
    <source>
        <tissue evidence="4">Seedling</tissue>
    </source>
</reference>
<keyword evidence="1" id="KW-0112">Calmodulin-binding</keyword>
<feature type="compositionally biased region" description="Polar residues" evidence="3">
    <location>
        <begin position="221"/>
        <end position="236"/>
    </location>
</feature>
<name>A0A1D6KGF8_MAIZE</name>
<feature type="compositionally biased region" description="Low complexity" evidence="3">
    <location>
        <begin position="71"/>
        <end position="82"/>
    </location>
</feature>
<dbReference type="PANTHER" id="PTHR32295">
    <property type="entry name" value="IQ-DOMAIN 5-RELATED"/>
    <property type="match status" value="1"/>
</dbReference>
<dbReference type="GO" id="GO:0005516">
    <property type="term" value="F:calmodulin binding"/>
    <property type="evidence" value="ECO:0007669"/>
    <property type="project" value="UniProtKB-KW"/>
</dbReference>
<feature type="compositionally biased region" description="Low complexity" evidence="3">
    <location>
        <begin position="324"/>
        <end position="335"/>
    </location>
</feature>
<feature type="compositionally biased region" description="Polar residues" evidence="3">
    <location>
        <begin position="479"/>
        <end position="490"/>
    </location>
</feature>
<evidence type="ECO:0000256" key="2">
    <source>
        <dbReference type="ARBA" id="ARBA00024341"/>
    </source>
</evidence>
<gene>
    <name evidence="4" type="ORF">ZEAMMB73_Zm00001d031098</name>
</gene>
<dbReference type="PROSITE" id="PS50096">
    <property type="entry name" value="IQ"/>
    <property type="match status" value="2"/>
</dbReference>